<dbReference type="InterPro" id="IPR013098">
    <property type="entry name" value="Ig_I-set"/>
</dbReference>
<dbReference type="InterPro" id="IPR007110">
    <property type="entry name" value="Ig-like_dom"/>
</dbReference>
<dbReference type="InterPro" id="IPR050964">
    <property type="entry name" value="Striated_Muscle_Regulatory"/>
</dbReference>
<gene>
    <name evidence="3" type="ORF">SPARVUS_LOCUS4591839</name>
</gene>
<dbReference type="Proteomes" id="UP001162483">
    <property type="component" value="Unassembled WGS sequence"/>
</dbReference>
<dbReference type="SMART" id="SM00408">
    <property type="entry name" value="IGc2"/>
    <property type="match status" value="1"/>
</dbReference>
<dbReference type="InterPro" id="IPR013783">
    <property type="entry name" value="Ig-like_fold"/>
</dbReference>
<dbReference type="SUPFAM" id="SSF48726">
    <property type="entry name" value="Immunoglobulin"/>
    <property type="match status" value="2"/>
</dbReference>
<evidence type="ECO:0000313" key="4">
    <source>
        <dbReference type="Proteomes" id="UP001162483"/>
    </source>
</evidence>
<accession>A0ABN9C9X8</accession>
<organism evidence="3 4">
    <name type="scientific">Staurois parvus</name>
    <dbReference type="NCBI Taxonomy" id="386267"/>
    <lineage>
        <taxon>Eukaryota</taxon>
        <taxon>Metazoa</taxon>
        <taxon>Chordata</taxon>
        <taxon>Craniata</taxon>
        <taxon>Vertebrata</taxon>
        <taxon>Euteleostomi</taxon>
        <taxon>Amphibia</taxon>
        <taxon>Batrachia</taxon>
        <taxon>Anura</taxon>
        <taxon>Neobatrachia</taxon>
        <taxon>Ranoidea</taxon>
        <taxon>Ranidae</taxon>
        <taxon>Staurois</taxon>
    </lineage>
</organism>
<dbReference type="InterPro" id="IPR003598">
    <property type="entry name" value="Ig_sub2"/>
</dbReference>
<dbReference type="InterPro" id="IPR036179">
    <property type="entry name" value="Ig-like_dom_sf"/>
</dbReference>
<evidence type="ECO:0000256" key="1">
    <source>
        <dbReference type="ARBA" id="ARBA00022737"/>
    </source>
</evidence>
<dbReference type="PANTHER" id="PTHR13817">
    <property type="entry name" value="TITIN"/>
    <property type="match status" value="1"/>
</dbReference>
<reference evidence="3" key="1">
    <citation type="submission" date="2023-05" db="EMBL/GenBank/DDBJ databases">
        <authorList>
            <person name="Stuckert A."/>
        </authorList>
    </citation>
    <scope>NUCLEOTIDE SEQUENCE</scope>
</reference>
<dbReference type="Gene3D" id="2.60.40.10">
    <property type="entry name" value="Immunoglobulins"/>
    <property type="match status" value="2"/>
</dbReference>
<dbReference type="PROSITE" id="PS50835">
    <property type="entry name" value="IG_LIKE"/>
    <property type="match status" value="2"/>
</dbReference>
<dbReference type="Pfam" id="PF07679">
    <property type="entry name" value="I-set"/>
    <property type="match status" value="2"/>
</dbReference>
<feature type="non-terminal residue" evidence="3">
    <location>
        <position position="1"/>
    </location>
</feature>
<dbReference type="EMBL" id="CATNWA010008786">
    <property type="protein sequence ID" value="CAI9556853.1"/>
    <property type="molecule type" value="Genomic_DNA"/>
</dbReference>
<feature type="domain" description="Ig-like" evidence="2">
    <location>
        <begin position="1"/>
        <end position="80"/>
    </location>
</feature>
<evidence type="ECO:0000313" key="3">
    <source>
        <dbReference type="EMBL" id="CAI9556853.1"/>
    </source>
</evidence>
<dbReference type="PANTHER" id="PTHR13817:SF151">
    <property type="entry name" value="TITIN"/>
    <property type="match status" value="1"/>
</dbReference>
<keyword evidence="1" id="KW-0677">Repeat</keyword>
<keyword evidence="4" id="KW-1185">Reference proteome</keyword>
<protein>
    <recommendedName>
        <fullName evidence="2">Ig-like domain-containing protein</fullName>
    </recommendedName>
</protein>
<evidence type="ECO:0000259" key="2">
    <source>
        <dbReference type="PROSITE" id="PS50835"/>
    </source>
</evidence>
<name>A0ABN9C9X8_9NEOB</name>
<proteinExistence type="predicted"/>
<sequence length="149" mass="16133">VRVTAGDVCIIECIVAGTPELSASWFKDGKELTSSQKYKISLSNKVASIKILSADKNDSGEYTFEVKNNVGKSTCTATVDVLDRVLPPSFTKKLKETTAAVGSSVQMECKIAGSLPISITWLHNGSKIFSGDKYEPEFSDSLCVLKINY</sequence>
<comment type="caution">
    <text evidence="3">The sequence shown here is derived from an EMBL/GenBank/DDBJ whole genome shotgun (WGS) entry which is preliminary data.</text>
</comment>
<feature type="non-terminal residue" evidence="3">
    <location>
        <position position="149"/>
    </location>
</feature>
<feature type="domain" description="Ig-like" evidence="2">
    <location>
        <begin position="88"/>
        <end position="149"/>
    </location>
</feature>